<keyword evidence="1" id="KW-1133">Transmembrane helix</keyword>
<reference evidence="2 3" key="1">
    <citation type="submission" date="2020-08" db="EMBL/GenBank/DDBJ databases">
        <title>Genomic Encyclopedia of Type Strains, Phase IV (KMG-V): Genome sequencing to study the core and pangenomes of soil and plant-associated prokaryotes.</title>
        <authorList>
            <person name="Whitman W."/>
        </authorList>
    </citation>
    <scope>NUCLEOTIDE SEQUENCE [LARGE SCALE GENOMIC DNA]</scope>
    <source>
        <strain evidence="2 3">X5P3</strain>
    </source>
</reference>
<dbReference type="RefSeq" id="WP_184254684.1">
    <property type="nucleotide sequence ID" value="NZ_JACHIO010000006.1"/>
</dbReference>
<evidence type="ECO:0000313" key="3">
    <source>
        <dbReference type="Proteomes" id="UP000584867"/>
    </source>
</evidence>
<evidence type="ECO:0000256" key="1">
    <source>
        <dbReference type="SAM" id="Phobius"/>
    </source>
</evidence>
<dbReference type="GO" id="GO:0005886">
    <property type="term" value="C:plasma membrane"/>
    <property type="evidence" value="ECO:0007669"/>
    <property type="project" value="UniProtKB-SubCell"/>
</dbReference>
<feature type="transmembrane region" description="Helical" evidence="1">
    <location>
        <begin position="243"/>
        <end position="263"/>
    </location>
</feature>
<name>A0A7W7ZNX4_9BACT</name>
<feature type="transmembrane region" description="Helical" evidence="1">
    <location>
        <begin position="72"/>
        <end position="92"/>
    </location>
</feature>
<gene>
    <name evidence="2" type="ORF">HDF15_001828</name>
</gene>
<dbReference type="EMBL" id="JACHIO010000006">
    <property type="protein sequence ID" value="MBB5063486.1"/>
    <property type="molecule type" value="Genomic_DNA"/>
</dbReference>
<sequence length="479" mass="53909">MSSGPTRRWSYARPWLTNAVLILIGSGLLLLTRQLVSEFSHFTIGFSGVSGWSAILYALAVLVILTQPVNRYTFGIILAFAIAFRLVTLLPAPYLSSDIYRYAWDGVVQHSHISPYRYVPGDPALKFLRAPNQDLFDHINRRDYAHTIYPPVAQFIFYIVTFLNPTVTFMKLAMILFEGLTLYALLEFLRELGVRREQSLLYAWCPLLVWEIGNSGHLDSAAMAFIALALLARYRRQPLLTGLFLGLAIMTKMYPLVLLPALFRRGEYRMPATVAGVVALGYACYSSVGLGVFGFLGSYVQEEGMDTGTRYFLLELTQHVPGLHNLSSKPYLAFVALVFTTLMIWCWRTCCSPVWPRVETGQTRRFGLPADADFLVPAFALALALMLLFSPHYPWYVAWLVPFLALVPDITVFAYICGLFYLCTTAIAVGTGPLQFLLNKMLYGSVLLAFVLDIVLRRWPILHPSPKPPYPRPATEDRA</sequence>
<keyword evidence="1" id="KW-0812">Transmembrane</keyword>
<feature type="transmembrane region" description="Helical" evidence="1">
    <location>
        <begin position="44"/>
        <end position="66"/>
    </location>
</feature>
<accession>A0A7W7ZNX4</accession>
<protein>
    <recommendedName>
        <fullName evidence="4">DUF2029 domain-containing protein</fullName>
    </recommendedName>
</protein>
<evidence type="ECO:0000313" key="2">
    <source>
        <dbReference type="EMBL" id="MBB5063486.1"/>
    </source>
</evidence>
<proteinExistence type="predicted"/>
<dbReference type="Pfam" id="PF26314">
    <property type="entry name" value="MptA_B_family"/>
    <property type="match status" value="1"/>
</dbReference>
<feature type="transmembrane region" description="Helical" evidence="1">
    <location>
        <begin position="372"/>
        <end position="390"/>
    </location>
</feature>
<feature type="transmembrane region" description="Helical" evidence="1">
    <location>
        <begin position="331"/>
        <end position="351"/>
    </location>
</feature>
<feature type="transmembrane region" description="Helical" evidence="1">
    <location>
        <begin position="396"/>
        <end position="429"/>
    </location>
</feature>
<keyword evidence="1" id="KW-0472">Membrane</keyword>
<feature type="transmembrane region" description="Helical" evidence="1">
    <location>
        <begin position="441"/>
        <end position="459"/>
    </location>
</feature>
<dbReference type="Proteomes" id="UP000584867">
    <property type="component" value="Unassembled WGS sequence"/>
</dbReference>
<feature type="transmembrane region" description="Helical" evidence="1">
    <location>
        <begin position="275"/>
        <end position="296"/>
    </location>
</feature>
<dbReference type="AlphaFoldDB" id="A0A7W7ZNX4"/>
<dbReference type="GO" id="GO:0016758">
    <property type="term" value="F:hexosyltransferase activity"/>
    <property type="evidence" value="ECO:0007669"/>
    <property type="project" value="InterPro"/>
</dbReference>
<organism evidence="2 3">
    <name type="scientific">Granulicella mallensis</name>
    <dbReference type="NCBI Taxonomy" id="940614"/>
    <lineage>
        <taxon>Bacteria</taxon>
        <taxon>Pseudomonadati</taxon>
        <taxon>Acidobacteriota</taxon>
        <taxon>Terriglobia</taxon>
        <taxon>Terriglobales</taxon>
        <taxon>Acidobacteriaceae</taxon>
        <taxon>Granulicella</taxon>
    </lineage>
</organism>
<feature type="transmembrane region" description="Helical" evidence="1">
    <location>
        <begin position="12"/>
        <end position="32"/>
    </location>
</feature>
<evidence type="ECO:0008006" key="4">
    <source>
        <dbReference type="Google" id="ProtNLM"/>
    </source>
</evidence>
<comment type="caution">
    <text evidence="2">The sequence shown here is derived from an EMBL/GenBank/DDBJ whole genome shotgun (WGS) entry which is preliminary data.</text>
</comment>